<evidence type="ECO:0000256" key="3">
    <source>
        <dbReference type="ARBA" id="ARBA00022692"/>
    </source>
</evidence>
<feature type="transmembrane region" description="Helical" evidence="6">
    <location>
        <begin position="105"/>
        <end position="126"/>
    </location>
</feature>
<evidence type="ECO:0000256" key="5">
    <source>
        <dbReference type="ARBA" id="ARBA00023136"/>
    </source>
</evidence>
<dbReference type="CDD" id="cd06852">
    <property type="entry name" value="GT_MraY"/>
    <property type="match status" value="1"/>
</dbReference>
<keyword evidence="6 8" id="KW-0460">Magnesium</keyword>
<dbReference type="UniPathway" id="UPA00219"/>
<proteinExistence type="inferred from homology"/>
<dbReference type="NCBIfam" id="TIGR00445">
    <property type="entry name" value="mraY"/>
    <property type="match status" value="1"/>
</dbReference>
<dbReference type="GO" id="GO:0046872">
    <property type="term" value="F:metal ion binding"/>
    <property type="evidence" value="ECO:0007669"/>
    <property type="project" value="UniProtKB-KW"/>
</dbReference>
<feature type="transmembrane region" description="Helical" evidence="6">
    <location>
        <begin position="65"/>
        <end position="85"/>
    </location>
</feature>
<organism evidence="9 10">
    <name type="scientific">Candidatus Buchananbacteria bacterium CG10_big_fil_rev_8_21_14_0_10_33_19</name>
    <dbReference type="NCBI Taxonomy" id="1974525"/>
    <lineage>
        <taxon>Bacteria</taxon>
        <taxon>Candidatus Buchananiibacteriota</taxon>
    </lineage>
</organism>
<feature type="transmembrane region" description="Helical" evidence="6">
    <location>
        <begin position="177"/>
        <end position="195"/>
    </location>
</feature>
<keyword evidence="3 6" id="KW-0812">Transmembrane</keyword>
<feature type="transmembrane region" description="Helical" evidence="6">
    <location>
        <begin position="13"/>
        <end position="36"/>
    </location>
</feature>
<protein>
    <recommendedName>
        <fullName evidence="6 7">Phospho-N-acetylmuramoyl-pentapeptide-transferase</fullName>
        <ecNumber evidence="6 7">2.7.8.13</ecNumber>
    </recommendedName>
    <alternativeName>
        <fullName evidence="6">UDP-MurNAc-pentapeptide phosphotransferase</fullName>
    </alternativeName>
</protein>
<gene>
    <name evidence="6 9" type="primary">mraY</name>
    <name evidence="9" type="ORF">COT80_01170</name>
</gene>
<evidence type="ECO:0000256" key="2">
    <source>
        <dbReference type="ARBA" id="ARBA00022679"/>
    </source>
</evidence>
<feature type="transmembrane region" description="Helical" evidence="6">
    <location>
        <begin position="327"/>
        <end position="348"/>
    </location>
</feature>
<comment type="caution">
    <text evidence="9">The sequence shown here is derived from an EMBL/GenBank/DDBJ whole genome shotgun (WGS) entry which is preliminary data.</text>
</comment>
<dbReference type="Pfam" id="PF00953">
    <property type="entry name" value="Glycos_transf_4"/>
    <property type="match status" value="1"/>
</dbReference>
<dbReference type="PANTHER" id="PTHR22926:SF5">
    <property type="entry name" value="PHOSPHO-N-ACETYLMURAMOYL-PENTAPEPTIDE-TRANSFERASE HOMOLOG"/>
    <property type="match status" value="1"/>
</dbReference>
<evidence type="ECO:0000313" key="9">
    <source>
        <dbReference type="EMBL" id="PIS06165.1"/>
    </source>
</evidence>
<dbReference type="EC" id="2.7.8.13" evidence="6 7"/>
<name>A0A2H0W488_9BACT</name>
<dbReference type="GO" id="GO:0008963">
    <property type="term" value="F:phospho-N-acetylmuramoyl-pentapeptide-transferase activity"/>
    <property type="evidence" value="ECO:0007669"/>
    <property type="project" value="UniProtKB-UniRule"/>
</dbReference>
<comment type="similarity">
    <text evidence="6">Belongs to the glycosyltransferase 4 family. MraY subfamily.</text>
</comment>
<dbReference type="PANTHER" id="PTHR22926">
    <property type="entry name" value="PHOSPHO-N-ACETYLMURAMOYL-PENTAPEPTIDE-TRANSFERASE"/>
    <property type="match status" value="1"/>
</dbReference>
<accession>A0A2H0W488</accession>
<keyword evidence="5 6" id="KW-0472">Membrane</keyword>
<keyword evidence="6" id="KW-0573">Peptidoglycan synthesis</keyword>
<dbReference type="AlphaFoldDB" id="A0A2H0W488"/>
<dbReference type="GO" id="GO:0009252">
    <property type="term" value="P:peptidoglycan biosynthetic process"/>
    <property type="evidence" value="ECO:0007669"/>
    <property type="project" value="UniProtKB-UniRule"/>
</dbReference>
<keyword evidence="4 6" id="KW-1133">Transmembrane helix</keyword>
<comment type="subcellular location">
    <subcellularLocation>
        <location evidence="6">Cell membrane</location>
        <topology evidence="6">Multi-pass membrane protein</topology>
    </subcellularLocation>
    <subcellularLocation>
        <location evidence="1">Membrane</location>
        <topology evidence="1">Multi-pass membrane protein</topology>
    </subcellularLocation>
</comment>
<feature type="transmembrane region" description="Helical" evidence="6">
    <location>
        <begin position="276"/>
        <end position="296"/>
    </location>
</feature>
<dbReference type="InterPro" id="IPR003524">
    <property type="entry name" value="PNAcMuramoyl-5peptid_Trfase"/>
</dbReference>
<dbReference type="HAMAP" id="MF_00038">
    <property type="entry name" value="MraY"/>
    <property type="match status" value="1"/>
</dbReference>
<evidence type="ECO:0000256" key="6">
    <source>
        <dbReference type="HAMAP-Rule" id="MF_00038"/>
    </source>
</evidence>
<comment type="catalytic activity">
    <reaction evidence="6">
        <text>UDP-N-acetyl-alpha-D-muramoyl-L-alanyl-gamma-D-glutamyl-meso-2,6-diaminopimeloyl-D-alanyl-D-alanine + di-trans,octa-cis-undecaprenyl phosphate = di-trans,octa-cis-undecaprenyl diphospho-N-acetyl-alpha-D-muramoyl-L-alanyl-D-glutamyl-meso-2,6-diaminopimeloyl-D-alanyl-D-alanine + UMP</text>
        <dbReference type="Rhea" id="RHEA:28386"/>
        <dbReference type="ChEBI" id="CHEBI:57865"/>
        <dbReference type="ChEBI" id="CHEBI:60392"/>
        <dbReference type="ChEBI" id="CHEBI:61386"/>
        <dbReference type="ChEBI" id="CHEBI:61387"/>
        <dbReference type="EC" id="2.7.8.13"/>
    </reaction>
</comment>
<dbReference type="GO" id="GO:0051992">
    <property type="term" value="F:UDP-N-acetylmuramoyl-L-alanyl-D-glutamyl-meso-2,6-diaminopimelyl-D-alanyl-D-alanine:undecaprenyl-phosphate transferase activity"/>
    <property type="evidence" value="ECO:0007669"/>
    <property type="project" value="RHEA"/>
</dbReference>
<comment type="cofactor">
    <cofactor evidence="6 8">
        <name>Mg(2+)</name>
        <dbReference type="ChEBI" id="CHEBI:18420"/>
    </cofactor>
</comment>
<dbReference type="InterPro" id="IPR000715">
    <property type="entry name" value="Glycosyl_transferase_4"/>
</dbReference>
<feature type="transmembrane region" description="Helical" evidence="6">
    <location>
        <begin position="202"/>
        <end position="221"/>
    </location>
</feature>
<keyword evidence="6" id="KW-0131">Cell cycle</keyword>
<dbReference type="EMBL" id="PEZY01000005">
    <property type="protein sequence ID" value="PIS06165.1"/>
    <property type="molecule type" value="Genomic_DNA"/>
</dbReference>
<comment type="pathway">
    <text evidence="6">Cell wall biogenesis; peptidoglycan biosynthesis.</text>
</comment>
<keyword evidence="6" id="KW-1003">Cell membrane</keyword>
<reference evidence="10" key="1">
    <citation type="submission" date="2017-09" db="EMBL/GenBank/DDBJ databases">
        <title>Depth-based differentiation of microbial function through sediment-hosted aquifers and enrichment of novel symbionts in the deep terrestrial subsurface.</title>
        <authorList>
            <person name="Probst A.J."/>
            <person name="Ladd B."/>
            <person name="Jarett J.K."/>
            <person name="Geller-Mcgrath D.E."/>
            <person name="Sieber C.M.K."/>
            <person name="Emerson J.B."/>
            <person name="Anantharaman K."/>
            <person name="Thomas B.C."/>
            <person name="Malmstrom R."/>
            <person name="Stieglmeier M."/>
            <person name="Klingl A."/>
            <person name="Woyke T."/>
            <person name="Ryan C.M."/>
            <person name="Banfield J.F."/>
        </authorList>
    </citation>
    <scope>NUCLEOTIDE SEQUENCE [LARGE SCALE GENOMIC DNA]</scope>
</reference>
<feature type="transmembrane region" description="Helical" evidence="6">
    <location>
        <begin position="138"/>
        <end position="157"/>
    </location>
</feature>
<dbReference type="GO" id="GO:0051301">
    <property type="term" value="P:cell division"/>
    <property type="evidence" value="ECO:0007669"/>
    <property type="project" value="UniProtKB-KW"/>
</dbReference>
<keyword evidence="2 6" id="KW-0808">Transferase</keyword>
<sequence>MSLELLEFYVIKIFFLAAISFILAIGWTPLLTHFLYKYKLGKQIRSSSKAPIVSSLHAKKSGTPVMGGVLVWVTTLILAMVFYFLGEWLDGIFADFNFLTRSQTWLPLGALVVTALVGLFDDYLNVRKIGPYGGGLSVRHRLVVYTLIALVVAWWFYFKLDWDFIRIPFLATYNLGFWYIPVVIFVVIATAFSVNEIDGLDGLAGGTLMTAFLSFGTIAFVQGRYDLAAFCGVIVGGLLAFLWFNIAPARFFMGDTGSMSLGVTLAIIALMTNTVLLLPIIGFLFVVESLSVIIQVTSKKLRNGKKIFLSAPIHHHFEAKGWPETKVVMRFWVIASMTSIIGLVIFLMDRGGWM</sequence>
<evidence type="ECO:0000256" key="1">
    <source>
        <dbReference type="ARBA" id="ARBA00004141"/>
    </source>
</evidence>
<evidence type="ECO:0000313" key="10">
    <source>
        <dbReference type="Proteomes" id="UP000229056"/>
    </source>
</evidence>
<evidence type="ECO:0000256" key="8">
    <source>
        <dbReference type="PIRSR" id="PIRSR600715-1"/>
    </source>
</evidence>
<dbReference type="GO" id="GO:0005886">
    <property type="term" value="C:plasma membrane"/>
    <property type="evidence" value="ECO:0007669"/>
    <property type="project" value="UniProtKB-SubCell"/>
</dbReference>
<feature type="binding site" evidence="8">
    <location>
        <position position="195"/>
    </location>
    <ligand>
        <name>Mg(2+)</name>
        <dbReference type="ChEBI" id="CHEBI:18420"/>
    </ligand>
</feature>
<feature type="transmembrane region" description="Helical" evidence="6">
    <location>
        <begin position="227"/>
        <end position="244"/>
    </location>
</feature>
<evidence type="ECO:0000256" key="7">
    <source>
        <dbReference type="NCBIfam" id="TIGR00445"/>
    </source>
</evidence>
<dbReference type="GO" id="GO:0008360">
    <property type="term" value="P:regulation of cell shape"/>
    <property type="evidence" value="ECO:0007669"/>
    <property type="project" value="UniProtKB-KW"/>
</dbReference>
<keyword evidence="6" id="KW-0961">Cell wall biogenesis/degradation</keyword>
<feature type="binding site" evidence="8">
    <location>
        <position position="255"/>
    </location>
    <ligand>
        <name>Mg(2+)</name>
        <dbReference type="ChEBI" id="CHEBI:18420"/>
    </ligand>
</feature>
<dbReference type="GO" id="GO:0071555">
    <property type="term" value="P:cell wall organization"/>
    <property type="evidence" value="ECO:0007669"/>
    <property type="project" value="UniProtKB-KW"/>
</dbReference>
<keyword evidence="6 8" id="KW-0479">Metal-binding</keyword>
<keyword evidence="6" id="KW-0133">Cell shape</keyword>
<keyword evidence="6" id="KW-0132">Cell division</keyword>
<dbReference type="Proteomes" id="UP000229056">
    <property type="component" value="Unassembled WGS sequence"/>
</dbReference>
<evidence type="ECO:0000256" key="4">
    <source>
        <dbReference type="ARBA" id="ARBA00022989"/>
    </source>
</evidence>
<comment type="function">
    <text evidence="6">Catalyzes the initial step of the lipid cycle reactions in the biosynthesis of the cell wall peptidoglycan: transfers peptidoglycan precursor phospho-MurNAc-pentapeptide from UDP-MurNAc-pentapeptide onto the lipid carrier undecaprenyl phosphate, yielding undecaprenyl-pyrophosphoryl-MurNAc-pentapeptide, known as lipid I.</text>
</comment>